<gene>
    <name evidence="1" type="ORF">ABZV61_27500</name>
</gene>
<keyword evidence="2" id="KW-1185">Reference proteome</keyword>
<protein>
    <submittedName>
        <fullName evidence="1">Uncharacterized protein</fullName>
    </submittedName>
</protein>
<reference evidence="1 2" key="1">
    <citation type="submission" date="2024-06" db="EMBL/GenBank/DDBJ databases">
        <title>The Natural Products Discovery Center: Release of the First 8490 Sequenced Strains for Exploring Actinobacteria Biosynthetic Diversity.</title>
        <authorList>
            <person name="Kalkreuter E."/>
            <person name="Kautsar S.A."/>
            <person name="Yang D."/>
            <person name="Bader C.D."/>
            <person name="Teijaro C.N."/>
            <person name="Fluegel L."/>
            <person name="Davis C.M."/>
            <person name="Simpson J.R."/>
            <person name="Lauterbach L."/>
            <person name="Steele A.D."/>
            <person name="Gui C."/>
            <person name="Meng S."/>
            <person name="Li G."/>
            <person name="Viehrig K."/>
            <person name="Ye F."/>
            <person name="Su P."/>
            <person name="Kiefer A.F."/>
            <person name="Nichols A."/>
            <person name="Cepeda A.J."/>
            <person name="Yan W."/>
            <person name="Fan B."/>
            <person name="Jiang Y."/>
            <person name="Adhikari A."/>
            <person name="Zheng C.-J."/>
            <person name="Schuster L."/>
            <person name="Cowan T.M."/>
            <person name="Smanski M.J."/>
            <person name="Chevrette M.G."/>
            <person name="De Carvalho L.P.S."/>
            <person name="Shen B."/>
        </authorList>
    </citation>
    <scope>NUCLEOTIDE SEQUENCE [LARGE SCALE GENOMIC DNA]</scope>
    <source>
        <strain evidence="1 2">NPDC005137</strain>
    </source>
</reference>
<sequence length="88" mass="9401">MIVGQTLATRISYAHRNGIGDTDTLLTVVARLGATGETAEGLFAAALTATGGARTEWSGPWRTQLRLLRQHPVPDVRDAAYAEVTAHE</sequence>
<evidence type="ECO:0000313" key="2">
    <source>
        <dbReference type="Proteomes" id="UP001550044"/>
    </source>
</evidence>
<organism evidence="1 2">
    <name type="scientific">Streptomyces sp. 900116325</name>
    <dbReference type="NCBI Taxonomy" id="3154295"/>
    <lineage>
        <taxon>Bacteria</taxon>
        <taxon>Bacillati</taxon>
        <taxon>Actinomycetota</taxon>
        <taxon>Actinomycetes</taxon>
        <taxon>Kitasatosporales</taxon>
        <taxon>Streptomycetaceae</taxon>
        <taxon>Streptomyces</taxon>
    </lineage>
</organism>
<dbReference type="Proteomes" id="UP001550044">
    <property type="component" value="Unassembled WGS sequence"/>
</dbReference>
<dbReference type="EMBL" id="JBEXIP010000026">
    <property type="protein sequence ID" value="MET8436462.1"/>
    <property type="molecule type" value="Genomic_DNA"/>
</dbReference>
<evidence type="ECO:0000313" key="1">
    <source>
        <dbReference type="EMBL" id="MET8436462.1"/>
    </source>
</evidence>
<proteinExistence type="predicted"/>
<name>A0ABV2UF28_9ACTN</name>
<accession>A0ABV2UF28</accession>
<comment type="caution">
    <text evidence="1">The sequence shown here is derived from an EMBL/GenBank/DDBJ whole genome shotgun (WGS) entry which is preliminary data.</text>
</comment>
<dbReference type="RefSeq" id="WP_356711408.1">
    <property type="nucleotide sequence ID" value="NZ_JBEXIP010000026.1"/>
</dbReference>